<dbReference type="Gene3D" id="3.30.110.40">
    <property type="entry name" value="TusA-like domain"/>
    <property type="match status" value="1"/>
</dbReference>
<evidence type="ECO:0000256" key="1">
    <source>
        <dbReference type="ARBA" id="ARBA00008984"/>
    </source>
</evidence>
<dbReference type="CDD" id="cd00291">
    <property type="entry name" value="SirA_YedF_YeeD"/>
    <property type="match status" value="1"/>
</dbReference>
<dbReference type="PROSITE" id="PS01148">
    <property type="entry name" value="UPF0033"/>
    <property type="match status" value="1"/>
</dbReference>
<evidence type="ECO:0000313" key="3">
    <source>
        <dbReference type="EMBL" id="AIF19623.1"/>
    </source>
</evidence>
<dbReference type="InterPro" id="IPR001455">
    <property type="entry name" value="TusA-like"/>
</dbReference>
<comment type="similarity">
    <text evidence="1">Belongs to the sulfur carrier protein TusA family.</text>
</comment>
<dbReference type="PANTHER" id="PTHR33279:SF6">
    <property type="entry name" value="SULFUR CARRIER PROTEIN YEDF-RELATED"/>
    <property type="match status" value="1"/>
</dbReference>
<dbReference type="EMBL" id="KF901143">
    <property type="protein sequence ID" value="AIF19623.1"/>
    <property type="molecule type" value="Genomic_DNA"/>
</dbReference>
<sequence length="80" mass="8877">MIEISESGKTLDARGLFCPSPVIQTNVELSKMQVGEILTVLADDPAAEDDIANWARKLGHEVVKMEKNGNEIHFEIKKVK</sequence>
<reference evidence="3" key="1">
    <citation type="journal article" date="2014" name="Genome Biol. Evol.">
        <title>Pangenome evidence for extensive interdomain horizontal transfer affecting lineage core and shell genes in uncultured planktonic thaumarchaeota and euryarchaeota.</title>
        <authorList>
            <person name="Deschamps P."/>
            <person name="Zivanovic Y."/>
            <person name="Moreira D."/>
            <person name="Rodriguez-Valera F."/>
            <person name="Lopez-Garcia P."/>
        </authorList>
    </citation>
    <scope>NUCLEOTIDE SEQUENCE</scope>
</reference>
<protein>
    <submittedName>
        <fullName evidence="3">SirA family protein</fullName>
    </submittedName>
</protein>
<evidence type="ECO:0000259" key="2">
    <source>
        <dbReference type="PROSITE" id="PS01148"/>
    </source>
</evidence>
<dbReference type="InterPro" id="IPR036868">
    <property type="entry name" value="TusA-like_sf"/>
</dbReference>
<dbReference type="Pfam" id="PF01206">
    <property type="entry name" value="TusA"/>
    <property type="match status" value="1"/>
</dbReference>
<feature type="domain" description="UPF0033" evidence="2">
    <location>
        <begin position="11"/>
        <end position="35"/>
    </location>
</feature>
<name>A0A075I0R7_9ARCH</name>
<dbReference type="AlphaFoldDB" id="A0A075I0R7"/>
<organism evidence="3">
    <name type="scientific">uncultured marine thaumarchaeote KM3_87_C09</name>
    <dbReference type="NCBI Taxonomy" id="1456327"/>
    <lineage>
        <taxon>Archaea</taxon>
        <taxon>Nitrososphaerota</taxon>
        <taxon>environmental samples</taxon>
    </lineage>
</organism>
<accession>A0A075I0R7</accession>
<dbReference type="SUPFAM" id="SSF64307">
    <property type="entry name" value="SirA-like"/>
    <property type="match status" value="1"/>
</dbReference>
<dbReference type="PANTHER" id="PTHR33279">
    <property type="entry name" value="SULFUR CARRIER PROTEIN YEDF-RELATED"/>
    <property type="match status" value="1"/>
</dbReference>
<proteinExistence type="inferred from homology"/>